<dbReference type="PANTHER" id="PTHR21237">
    <property type="entry name" value="GRPE PROTEIN"/>
    <property type="match status" value="1"/>
</dbReference>
<comment type="subcellular location">
    <subcellularLocation>
        <location evidence="3">Cytoplasm</location>
    </subcellularLocation>
</comment>
<comment type="caution">
    <text evidence="6">The sequence shown here is derived from an EMBL/GenBank/DDBJ whole genome shotgun (WGS) entry which is preliminary data.</text>
</comment>
<comment type="subunit">
    <text evidence="3">Homodimer.</text>
</comment>
<evidence type="ECO:0000256" key="2">
    <source>
        <dbReference type="ARBA" id="ARBA00023186"/>
    </source>
</evidence>
<keyword evidence="3" id="KW-0963">Cytoplasm</keyword>
<evidence type="ECO:0000256" key="1">
    <source>
        <dbReference type="ARBA" id="ARBA00009054"/>
    </source>
</evidence>
<accession>A0ABN2U5Q5</accession>
<dbReference type="PANTHER" id="PTHR21237:SF23">
    <property type="entry name" value="GRPE PROTEIN HOMOLOG, MITOCHONDRIAL"/>
    <property type="match status" value="1"/>
</dbReference>
<evidence type="ECO:0000256" key="3">
    <source>
        <dbReference type="HAMAP-Rule" id="MF_01151"/>
    </source>
</evidence>
<dbReference type="Proteomes" id="UP001501285">
    <property type="component" value="Unassembled WGS sequence"/>
</dbReference>
<comment type="similarity">
    <text evidence="1 3 4">Belongs to the GrpE family.</text>
</comment>
<dbReference type="SUPFAM" id="SSF58014">
    <property type="entry name" value="Coiled-coil domain of nucleotide exchange factor GrpE"/>
    <property type="match status" value="1"/>
</dbReference>
<keyword evidence="2 3" id="KW-0143">Chaperone</keyword>
<dbReference type="SUPFAM" id="SSF51064">
    <property type="entry name" value="Head domain of nucleotide exchange factor GrpE"/>
    <property type="match status" value="1"/>
</dbReference>
<dbReference type="HAMAP" id="MF_01151">
    <property type="entry name" value="GrpE"/>
    <property type="match status" value="1"/>
</dbReference>
<dbReference type="CDD" id="cd00446">
    <property type="entry name" value="GrpE"/>
    <property type="match status" value="1"/>
</dbReference>
<dbReference type="Gene3D" id="3.90.20.20">
    <property type="match status" value="1"/>
</dbReference>
<dbReference type="RefSeq" id="WP_343990573.1">
    <property type="nucleotide sequence ID" value="NZ_BAAANB010000020.1"/>
</dbReference>
<feature type="region of interest" description="Disordered" evidence="5">
    <location>
        <begin position="1"/>
        <end position="100"/>
    </location>
</feature>
<feature type="compositionally biased region" description="Basic and acidic residues" evidence="5">
    <location>
        <begin position="68"/>
        <end position="82"/>
    </location>
</feature>
<feature type="compositionally biased region" description="Acidic residues" evidence="5">
    <location>
        <begin position="90"/>
        <end position="100"/>
    </location>
</feature>
<dbReference type="InterPro" id="IPR009012">
    <property type="entry name" value="GrpE_head"/>
</dbReference>
<keyword evidence="3" id="KW-0346">Stress response</keyword>
<dbReference type="Gene3D" id="2.30.22.10">
    <property type="entry name" value="Head domain of nucleotide exchange factor GrpE"/>
    <property type="match status" value="1"/>
</dbReference>
<sequence>MTESSANHGTPGDQPDVTATGATGAGGDAAGAPPRAEAHGDSQAERHHTYYEGGPGASSEPGGEDEFDHAPDRPGESPKPGEAETTDATGDGESEGTALAEEESMAATLLADLQRLQAEYVNYKKRVDRDREVIRHTAVGSVVESLLPVLDDIHMARQAGDLASGPFASIADKLEATLGRYGVERLGEAGQEFDPNVHEALMHVEAELPEGATETTVVQVLQPGYRIGDRLVRAARVSVADPA</sequence>
<evidence type="ECO:0000313" key="7">
    <source>
        <dbReference type="Proteomes" id="UP001501285"/>
    </source>
</evidence>
<evidence type="ECO:0000313" key="6">
    <source>
        <dbReference type="EMBL" id="GAA2029466.1"/>
    </source>
</evidence>
<dbReference type="PRINTS" id="PR00773">
    <property type="entry name" value="GRPEPROTEIN"/>
</dbReference>
<evidence type="ECO:0000256" key="4">
    <source>
        <dbReference type="RuleBase" id="RU004478"/>
    </source>
</evidence>
<proteinExistence type="inferred from homology"/>
<protein>
    <recommendedName>
        <fullName evidence="3">Protein GrpE</fullName>
    </recommendedName>
    <alternativeName>
        <fullName evidence="3">HSP-70 cofactor</fullName>
    </alternativeName>
</protein>
<dbReference type="Pfam" id="PF01025">
    <property type="entry name" value="GrpE"/>
    <property type="match status" value="1"/>
</dbReference>
<dbReference type="InterPro" id="IPR000740">
    <property type="entry name" value="GrpE"/>
</dbReference>
<comment type="function">
    <text evidence="3">Participates actively in the response to hyperosmotic and heat shock by preventing the aggregation of stress-denatured proteins, in association with DnaK and GrpE. It is the nucleotide exchange factor for DnaK and may function as a thermosensor. Unfolded proteins bind initially to DnaJ; upon interaction with the DnaJ-bound protein, DnaK hydrolyzes its bound ATP, resulting in the formation of a stable complex. GrpE releases ADP from DnaK; ATP binding to DnaK triggers the release of the substrate protein, thus completing the reaction cycle. Several rounds of ATP-dependent interactions between DnaJ, DnaK and GrpE are required for fully efficient folding.</text>
</comment>
<gene>
    <name evidence="3" type="primary">grpE</name>
    <name evidence="6" type="ORF">GCM10009740_18840</name>
</gene>
<dbReference type="InterPro" id="IPR013805">
    <property type="entry name" value="GrpE_CC"/>
</dbReference>
<reference evidence="6 7" key="1">
    <citation type="journal article" date="2019" name="Int. J. Syst. Evol. Microbiol.">
        <title>The Global Catalogue of Microorganisms (GCM) 10K type strain sequencing project: providing services to taxonomists for standard genome sequencing and annotation.</title>
        <authorList>
            <consortium name="The Broad Institute Genomics Platform"/>
            <consortium name="The Broad Institute Genome Sequencing Center for Infectious Disease"/>
            <person name="Wu L."/>
            <person name="Ma J."/>
        </authorList>
    </citation>
    <scope>NUCLEOTIDE SEQUENCE [LARGE SCALE GENOMIC DNA]</scope>
    <source>
        <strain evidence="6 7">JCM 14283</strain>
    </source>
</reference>
<evidence type="ECO:0000256" key="5">
    <source>
        <dbReference type="SAM" id="MobiDB-lite"/>
    </source>
</evidence>
<feature type="compositionally biased region" description="Basic and acidic residues" evidence="5">
    <location>
        <begin position="36"/>
        <end position="50"/>
    </location>
</feature>
<dbReference type="EMBL" id="BAAANB010000020">
    <property type="protein sequence ID" value="GAA2029466.1"/>
    <property type="molecule type" value="Genomic_DNA"/>
</dbReference>
<keyword evidence="7" id="KW-1185">Reference proteome</keyword>
<organism evidence="6 7">
    <name type="scientific">Terrabacter terrae</name>
    <dbReference type="NCBI Taxonomy" id="318434"/>
    <lineage>
        <taxon>Bacteria</taxon>
        <taxon>Bacillati</taxon>
        <taxon>Actinomycetota</taxon>
        <taxon>Actinomycetes</taxon>
        <taxon>Micrococcales</taxon>
        <taxon>Intrasporangiaceae</taxon>
        <taxon>Terrabacter</taxon>
    </lineage>
</organism>
<name>A0ABN2U5Q5_9MICO</name>